<accession>A0ABR0AZ03</accession>
<evidence type="ECO:0000313" key="2">
    <source>
        <dbReference type="Proteomes" id="UP001234178"/>
    </source>
</evidence>
<proteinExistence type="predicted"/>
<reference evidence="1 2" key="1">
    <citation type="journal article" date="2023" name="Nucleic Acids Res.">
        <title>The hologenome of Daphnia magna reveals possible DNA methylation and microbiome-mediated evolution of the host genome.</title>
        <authorList>
            <person name="Chaturvedi A."/>
            <person name="Li X."/>
            <person name="Dhandapani V."/>
            <person name="Marshall H."/>
            <person name="Kissane S."/>
            <person name="Cuenca-Cambronero M."/>
            <person name="Asole G."/>
            <person name="Calvet F."/>
            <person name="Ruiz-Romero M."/>
            <person name="Marangio P."/>
            <person name="Guigo R."/>
            <person name="Rago D."/>
            <person name="Mirbahai L."/>
            <person name="Eastwood N."/>
            <person name="Colbourne J.K."/>
            <person name="Zhou J."/>
            <person name="Mallon E."/>
            <person name="Orsini L."/>
        </authorList>
    </citation>
    <scope>NUCLEOTIDE SEQUENCE [LARGE SCALE GENOMIC DNA]</scope>
    <source>
        <strain evidence="1">LRV0_1</strain>
    </source>
</reference>
<sequence>MMCDFCRIPRDVVLEDFDEIGKALLTFSFLAKFQILLKIHDFDSELNDKHGNQLIQQENQSLNRNQRSILIETSDFGRIPREVVFGRF</sequence>
<name>A0ABR0AZ03_9CRUS</name>
<comment type="caution">
    <text evidence="1">The sequence shown here is derived from an EMBL/GenBank/DDBJ whole genome shotgun (WGS) entry which is preliminary data.</text>
</comment>
<dbReference type="Proteomes" id="UP001234178">
    <property type="component" value="Unassembled WGS sequence"/>
</dbReference>
<protein>
    <submittedName>
        <fullName evidence="1">Uncharacterized protein</fullName>
    </submittedName>
</protein>
<keyword evidence="2" id="KW-1185">Reference proteome</keyword>
<gene>
    <name evidence="1" type="ORF">OUZ56_023357</name>
</gene>
<evidence type="ECO:0000313" key="1">
    <source>
        <dbReference type="EMBL" id="KAK4030358.1"/>
    </source>
</evidence>
<organism evidence="1 2">
    <name type="scientific">Daphnia magna</name>
    <dbReference type="NCBI Taxonomy" id="35525"/>
    <lineage>
        <taxon>Eukaryota</taxon>
        <taxon>Metazoa</taxon>
        <taxon>Ecdysozoa</taxon>
        <taxon>Arthropoda</taxon>
        <taxon>Crustacea</taxon>
        <taxon>Branchiopoda</taxon>
        <taxon>Diplostraca</taxon>
        <taxon>Cladocera</taxon>
        <taxon>Anomopoda</taxon>
        <taxon>Daphniidae</taxon>
        <taxon>Daphnia</taxon>
    </lineage>
</organism>
<dbReference type="EMBL" id="JAOYFB010000039">
    <property type="protein sequence ID" value="KAK4030358.1"/>
    <property type="molecule type" value="Genomic_DNA"/>
</dbReference>